<dbReference type="AlphaFoldDB" id="A0A562ICC9"/>
<evidence type="ECO:0000256" key="1">
    <source>
        <dbReference type="ARBA" id="ARBA00006096"/>
    </source>
</evidence>
<dbReference type="PANTHER" id="PTHR30023:SF0">
    <property type="entry name" value="PENICILLIN-SENSITIVE CARBOXYPEPTIDASE A"/>
    <property type="match status" value="1"/>
</dbReference>
<evidence type="ECO:0000256" key="2">
    <source>
        <dbReference type="ARBA" id="ARBA00022801"/>
    </source>
</evidence>
<dbReference type="GO" id="GO:0006508">
    <property type="term" value="P:proteolysis"/>
    <property type="evidence" value="ECO:0007669"/>
    <property type="project" value="InterPro"/>
</dbReference>
<comment type="caution">
    <text evidence="3">The sequence shown here is derived from an EMBL/GenBank/DDBJ whole genome shotgun (WGS) entry which is preliminary data.</text>
</comment>
<dbReference type="GO" id="GO:0000270">
    <property type="term" value="P:peptidoglycan metabolic process"/>
    <property type="evidence" value="ECO:0007669"/>
    <property type="project" value="TreeGrafter"/>
</dbReference>
<dbReference type="InterPro" id="IPR000667">
    <property type="entry name" value="Peptidase_S13"/>
</dbReference>
<dbReference type="InterPro" id="IPR012338">
    <property type="entry name" value="Beta-lactam/transpept-like"/>
</dbReference>
<evidence type="ECO:0000313" key="3">
    <source>
        <dbReference type="EMBL" id="TWH68651.1"/>
    </source>
</evidence>
<organism evidence="3 4">
    <name type="scientific">Micromonospora olivasterospora</name>
    <dbReference type="NCBI Taxonomy" id="1880"/>
    <lineage>
        <taxon>Bacteria</taxon>
        <taxon>Bacillati</taxon>
        <taxon>Actinomycetota</taxon>
        <taxon>Actinomycetes</taxon>
        <taxon>Micromonosporales</taxon>
        <taxon>Micromonosporaceae</taxon>
        <taxon>Micromonospora</taxon>
    </lineage>
</organism>
<dbReference type="EMBL" id="VLKE01000001">
    <property type="protein sequence ID" value="TWH68651.1"/>
    <property type="molecule type" value="Genomic_DNA"/>
</dbReference>
<name>A0A562ICC9_MICOL</name>
<dbReference type="Gene3D" id="3.40.710.10">
    <property type="entry name" value="DD-peptidase/beta-lactamase superfamily"/>
    <property type="match status" value="1"/>
</dbReference>
<comment type="similarity">
    <text evidence="1">Belongs to the peptidase S13 family.</text>
</comment>
<keyword evidence="3" id="KW-0121">Carboxypeptidase</keyword>
<dbReference type="RefSeq" id="WP_246140738.1">
    <property type="nucleotide sequence ID" value="NZ_BAAATQ010000017.1"/>
</dbReference>
<gene>
    <name evidence="3" type="ORF">JD77_03648</name>
</gene>
<keyword evidence="3" id="KW-0645">Protease</keyword>
<sequence length="160" mass="16637">MGTGTLRQRDGSGLSRRNMIPAAQFAALLHAVRSEPWFDAWYAALPVAGNADRFVGGTLRSRMRGTPAAGNVHAKTGSLTGVSSLSGYVTAADGHLLAFSVVLNNYVASSVKGLEDQIAIALAPYDGRSAGAARVAPPTAPETPRTPEGVECSWVKPSLC</sequence>
<accession>A0A562ICC9</accession>
<dbReference type="Pfam" id="PF02113">
    <property type="entry name" value="Peptidase_S13"/>
    <property type="match status" value="1"/>
</dbReference>
<proteinExistence type="inferred from homology"/>
<dbReference type="SUPFAM" id="SSF56601">
    <property type="entry name" value="beta-lactamase/transpeptidase-like"/>
    <property type="match status" value="1"/>
</dbReference>
<dbReference type="GO" id="GO:0004185">
    <property type="term" value="F:serine-type carboxypeptidase activity"/>
    <property type="evidence" value="ECO:0007669"/>
    <property type="project" value="InterPro"/>
</dbReference>
<reference evidence="3 4" key="1">
    <citation type="submission" date="2019-07" db="EMBL/GenBank/DDBJ databases">
        <title>R&amp;d 2014.</title>
        <authorList>
            <person name="Klenk H.-P."/>
        </authorList>
    </citation>
    <scope>NUCLEOTIDE SEQUENCE [LARGE SCALE GENOMIC DNA]</scope>
    <source>
        <strain evidence="3 4">DSM 43868</strain>
    </source>
</reference>
<keyword evidence="4" id="KW-1185">Reference proteome</keyword>
<dbReference type="PANTHER" id="PTHR30023">
    <property type="entry name" value="D-ALANYL-D-ALANINE CARBOXYPEPTIDASE"/>
    <property type="match status" value="1"/>
</dbReference>
<protein>
    <submittedName>
        <fullName evidence="3">D-alanyl-D-alanine carboxypeptidase/D-alanyl-D-alanine-endopeptidase (Penicillin-binding protein 4)</fullName>
    </submittedName>
</protein>
<evidence type="ECO:0000313" key="4">
    <source>
        <dbReference type="Proteomes" id="UP000319825"/>
    </source>
</evidence>
<keyword evidence="2" id="KW-0378">Hydrolase</keyword>
<dbReference type="Proteomes" id="UP000319825">
    <property type="component" value="Unassembled WGS sequence"/>
</dbReference>